<protein>
    <submittedName>
        <fullName evidence="1">Uncharacterized protein</fullName>
    </submittedName>
</protein>
<feature type="non-terminal residue" evidence="1">
    <location>
        <position position="1"/>
    </location>
</feature>
<sequence>VVRLAEERVDEAWKKYDELLDKYHSENPAERTMTFPEYMIAMDKLTQAIEHAKSEHENACTARAAYYQAQTEDQK</sequence>
<reference evidence="1 2" key="1">
    <citation type="journal article" date="2015" name="Nature">
        <title>rRNA introns, odd ribosomes, and small enigmatic genomes across a large radiation of phyla.</title>
        <authorList>
            <person name="Brown C.T."/>
            <person name="Hug L.A."/>
            <person name="Thomas B.C."/>
            <person name="Sharon I."/>
            <person name="Castelle C.J."/>
            <person name="Singh A."/>
            <person name="Wilkins M.J."/>
            <person name="Williams K.H."/>
            <person name="Banfield J.F."/>
        </authorList>
    </citation>
    <scope>NUCLEOTIDE SEQUENCE [LARGE SCALE GENOMIC DNA]</scope>
</reference>
<dbReference type="Proteomes" id="UP000034588">
    <property type="component" value="Unassembled WGS sequence"/>
</dbReference>
<name>A0A0G1YWS0_9BACT</name>
<gene>
    <name evidence="1" type="ORF">UY48_C0029G0001</name>
</gene>
<organism evidence="1 2">
    <name type="scientific">Candidatus Gottesmanbacteria bacterium GW2011_GWB1_49_7</name>
    <dbReference type="NCBI Taxonomy" id="1618448"/>
    <lineage>
        <taxon>Bacteria</taxon>
        <taxon>Candidatus Gottesmaniibacteriota</taxon>
    </lineage>
</organism>
<accession>A0A0G1YWS0</accession>
<evidence type="ECO:0000313" key="1">
    <source>
        <dbReference type="EMBL" id="KKW10814.1"/>
    </source>
</evidence>
<dbReference type="AlphaFoldDB" id="A0A0G1YWS0"/>
<proteinExistence type="predicted"/>
<dbReference type="EMBL" id="LCQD01000029">
    <property type="protein sequence ID" value="KKW10814.1"/>
    <property type="molecule type" value="Genomic_DNA"/>
</dbReference>
<comment type="caution">
    <text evidence="1">The sequence shown here is derived from an EMBL/GenBank/DDBJ whole genome shotgun (WGS) entry which is preliminary data.</text>
</comment>
<evidence type="ECO:0000313" key="2">
    <source>
        <dbReference type="Proteomes" id="UP000034588"/>
    </source>
</evidence>